<gene>
    <name evidence="2" type="ORF">ACFSL4_25935</name>
</gene>
<evidence type="ECO:0008006" key="4">
    <source>
        <dbReference type="Google" id="ProtNLM"/>
    </source>
</evidence>
<reference evidence="3" key="1">
    <citation type="journal article" date="2019" name="Int. J. Syst. Evol. Microbiol.">
        <title>The Global Catalogue of Microorganisms (GCM) 10K type strain sequencing project: providing services to taxonomists for standard genome sequencing and annotation.</title>
        <authorList>
            <consortium name="The Broad Institute Genomics Platform"/>
            <consortium name="The Broad Institute Genome Sequencing Center for Infectious Disease"/>
            <person name="Wu L."/>
            <person name="Ma J."/>
        </authorList>
    </citation>
    <scope>NUCLEOTIDE SEQUENCE [LARGE SCALE GENOMIC DNA]</scope>
    <source>
        <strain evidence="3">CGMCC 1.12470</strain>
    </source>
</reference>
<dbReference type="Proteomes" id="UP001597261">
    <property type="component" value="Unassembled WGS sequence"/>
</dbReference>
<comment type="caution">
    <text evidence="2">The sequence shown here is derived from an EMBL/GenBank/DDBJ whole genome shotgun (WGS) entry which is preliminary data.</text>
</comment>
<evidence type="ECO:0000313" key="3">
    <source>
        <dbReference type="Proteomes" id="UP001597261"/>
    </source>
</evidence>
<organism evidence="2 3">
    <name type="scientific">Streptomyces caeni</name>
    <dbReference type="NCBI Taxonomy" id="2307231"/>
    <lineage>
        <taxon>Bacteria</taxon>
        <taxon>Bacillati</taxon>
        <taxon>Actinomycetota</taxon>
        <taxon>Actinomycetes</taxon>
        <taxon>Kitasatosporales</taxon>
        <taxon>Streptomycetaceae</taxon>
        <taxon>Streptomyces</taxon>
    </lineage>
</organism>
<dbReference type="EMBL" id="JBHUDX010000079">
    <property type="protein sequence ID" value="MFD1661550.1"/>
    <property type="molecule type" value="Genomic_DNA"/>
</dbReference>
<evidence type="ECO:0000256" key="1">
    <source>
        <dbReference type="SAM" id="MobiDB-lite"/>
    </source>
</evidence>
<sequence>MAPAQWTRGDPAGDGQGIPRVAGPVCRPRRRPDALLADRGCDHDKYRRLVRALGITPVIAERGEDHGSGLDVIRWVVERTIASLFGTTSR</sequence>
<proteinExistence type="predicted"/>
<accession>A0ABW4IVW9</accession>
<protein>
    <recommendedName>
        <fullName evidence="4">Transposase</fullName>
    </recommendedName>
</protein>
<name>A0ABW4IVW9_9ACTN</name>
<feature type="region of interest" description="Disordered" evidence="1">
    <location>
        <begin position="1"/>
        <end position="26"/>
    </location>
</feature>
<dbReference type="RefSeq" id="WP_381087608.1">
    <property type="nucleotide sequence ID" value="NZ_JBHUDX010000079.1"/>
</dbReference>
<keyword evidence="3" id="KW-1185">Reference proteome</keyword>
<evidence type="ECO:0000313" key="2">
    <source>
        <dbReference type="EMBL" id="MFD1661550.1"/>
    </source>
</evidence>